<keyword evidence="2" id="KW-1185">Reference proteome</keyword>
<name>A0A7S9DV56_9ALTE</name>
<sequence length="118" mass="13216">MFTLASFTFLGEALDLVNDVFAFDFERDFSSPTNGFDFLFFDINTTAFGEAEELAVSFYFDRAFPMDSSLEIFSLGGDIVDQAFADDGIEFSVVPEPSVLSVFALGMMLLLTARRQRR</sequence>
<accession>A0A7S9DV56</accession>
<dbReference type="InterPro" id="IPR013424">
    <property type="entry name" value="Ice-binding_C"/>
</dbReference>
<proteinExistence type="predicted"/>
<reference evidence="1 2" key="1">
    <citation type="submission" date="2020-11" db="EMBL/GenBank/DDBJ databases">
        <title>Complete genome sequence for Salinimonas sp. strain G2-b.</title>
        <authorList>
            <person name="Park S.-J."/>
        </authorList>
    </citation>
    <scope>NUCLEOTIDE SEQUENCE [LARGE SCALE GENOMIC DNA]</scope>
    <source>
        <strain evidence="1 2">G2-b</strain>
    </source>
</reference>
<dbReference type="KEGG" id="smaa:IT774_09650"/>
<dbReference type="Proteomes" id="UP000595095">
    <property type="component" value="Chromosome"/>
</dbReference>
<evidence type="ECO:0000313" key="1">
    <source>
        <dbReference type="EMBL" id="QPG04509.1"/>
    </source>
</evidence>
<gene>
    <name evidence="1" type="ORF">IT774_09650</name>
</gene>
<dbReference type="NCBIfam" id="TIGR02595">
    <property type="entry name" value="PEP_CTERM"/>
    <property type="match status" value="1"/>
</dbReference>
<organism evidence="1 2">
    <name type="scientific">Salinimonas marina</name>
    <dbReference type="NCBI Taxonomy" id="2785918"/>
    <lineage>
        <taxon>Bacteria</taxon>
        <taxon>Pseudomonadati</taxon>
        <taxon>Pseudomonadota</taxon>
        <taxon>Gammaproteobacteria</taxon>
        <taxon>Alteromonadales</taxon>
        <taxon>Alteromonadaceae</taxon>
        <taxon>Alteromonas/Salinimonas group</taxon>
        <taxon>Salinimonas</taxon>
    </lineage>
</organism>
<evidence type="ECO:0000313" key="2">
    <source>
        <dbReference type="Proteomes" id="UP000595095"/>
    </source>
</evidence>
<dbReference type="RefSeq" id="WP_195809603.1">
    <property type="nucleotide sequence ID" value="NZ_CP064795.1"/>
</dbReference>
<dbReference type="AlphaFoldDB" id="A0A7S9DV56"/>
<dbReference type="EMBL" id="CP064795">
    <property type="protein sequence ID" value="QPG04509.1"/>
    <property type="molecule type" value="Genomic_DNA"/>
</dbReference>
<protein>
    <submittedName>
        <fullName evidence="1">PEP-CTERM sorting domain-containing protein</fullName>
    </submittedName>
</protein>